<dbReference type="ExpressionAtlas" id="A0A1P8ASY8">
    <property type="expression patterns" value="baseline and differential"/>
</dbReference>
<dbReference type="Araport" id="AT1G55755"/>
<dbReference type="AlphaFoldDB" id="A0A1P8ASY8"/>
<dbReference type="GeneID" id="28717361"/>
<proteinExistence type="predicted"/>
<dbReference type="SMR" id="A0A1P8ASY8"/>
<sequence>MKRISDSKMKKAMVVVIGTEDFVEDFRNQISVCALHEYVELVSDLKYFAKLHKISHAASLQFRSCKNMLRKTGERAARTAR</sequence>
<evidence type="ECO:0000313" key="3">
    <source>
        <dbReference type="Proteomes" id="UP000006548"/>
    </source>
</evidence>
<dbReference type="RefSeq" id="NP_001322058.1">
    <property type="nucleotide sequence ID" value="NM_001333730.1"/>
</dbReference>
<keyword evidence="3" id="KW-1185">Reference proteome</keyword>
<dbReference type="EMBL" id="CP002684">
    <property type="protein sequence ID" value="ANM59720.1"/>
    <property type="molecule type" value="Genomic_DNA"/>
</dbReference>
<reference evidence="2 3" key="1">
    <citation type="journal article" date="2000" name="Nature">
        <title>Sequence and analysis of chromosome 1 of the plant Arabidopsis thaliana.</title>
        <authorList>
            <person name="Theologis A."/>
            <person name="Ecker J.R."/>
            <person name="Palm C.J."/>
            <person name="Federspiel N.A."/>
            <person name="Kaul S."/>
            <person name="White O."/>
            <person name="Alonso J."/>
            <person name="Altafi H."/>
            <person name="Araujo R."/>
            <person name="Bowman C.L."/>
            <person name="Brooks S.Y."/>
            <person name="Buehler E."/>
            <person name="Chan A."/>
            <person name="Chao Q."/>
            <person name="Chen H."/>
            <person name="Cheuk R.F."/>
            <person name="Chin C.W."/>
            <person name="Chung M.K."/>
            <person name="Conn L."/>
            <person name="Conway A.B."/>
            <person name="Conway A.R."/>
            <person name="Creasy T.H."/>
            <person name="Dewar K."/>
            <person name="Dunn P."/>
            <person name="Etgu P."/>
            <person name="Feldblyum T.V."/>
            <person name="Feng J."/>
            <person name="Fong B."/>
            <person name="Fujii C.Y."/>
            <person name="Gill J.E."/>
            <person name="Goldsmith A.D."/>
            <person name="Haas B."/>
            <person name="Hansen N.F."/>
            <person name="Hughes B."/>
            <person name="Huizar L."/>
            <person name="Hunter J.L."/>
            <person name="Jenkins J."/>
            <person name="Johnson-Hopson C."/>
            <person name="Khan S."/>
            <person name="Khaykin E."/>
            <person name="Kim C.J."/>
            <person name="Koo H.L."/>
            <person name="Kremenetskaia I."/>
            <person name="Kurtz D.B."/>
            <person name="Kwan A."/>
            <person name="Lam B."/>
            <person name="Langin-Hooper S."/>
            <person name="Lee A."/>
            <person name="Lee J.M."/>
            <person name="Lenz C.A."/>
            <person name="Li J.H."/>
            <person name="Li Y."/>
            <person name="Lin X."/>
            <person name="Liu S.X."/>
            <person name="Liu Z.A."/>
            <person name="Luros J.S."/>
            <person name="Maiti R."/>
            <person name="Marziali A."/>
            <person name="Militscher J."/>
            <person name="Miranda M."/>
            <person name="Nguyen M."/>
            <person name="Nierman W.C."/>
            <person name="Osborne B.I."/>
            <person name="Pai G."/>
            <person name="Peterson J."/>
            <person name="Pham P.K."/>
            <person name="Rizzo M."/>
            <person name="Rooney T."/>
            <person name="Rowley D."/>
            <person name="Sakano H."/>
            <person name="Salzberg S.L."/>
            <person name="Schwartz J.R."/>
            <person name="Shinn P."/>
            <person name="Southwick A.M."/>
            <person name="Sun H."/>
            <person name="Tallon L.J."/>
            <person name="Tambunga G."/>
            <person name="Toriumi M.J."/>
            <person name="Town C.D."/>
            <person name="Utterback T."/>
            <person name="Van Aken S."/>
            <person name="Vaysberg M."/>
            <person name="Vysotskaia V.S."/>
            <person name="Walker M."/>
            <person name="Wu D."/>
            <person name="Yu G."/>
            <person name="Fraser C.M."/>
            <person name="Venter J.C."/>
            <person name="Davis R.W."/>
        </authorList>
    </citation>
    <scope>NUCLEOTIDE SEQUENCE [LARGE SCALE GENOMIC DNA]</scope>
    <source>
        <strain evidence="3">cv. Columbia</strain>
    </source>
</reference>
<reference evidence="3" key="2">
    <citation type="journal article" date="2017" name="Plant J.">
        <title>Araport11: a complete reannotation of the Arabidopsis thaliana reference genome.</title>
        <authorList>
            <person name="Cheng C.Y."/>
            <person name="Krishnakumar V."/>
            <person name="Chan A.P."/>
            <person name="Thibaud-Nissen F."/>
            <person name="Schobel S."/>
            <person name="Town C.D."/>
        </authorList>
    </citation>
    <scope>GENOME REANNOTATION</scope>
    <source>
        <strain evidence="3">cv. Columbia</strain>
    </source>
</reference>
<dbReference type="TAIR" id="AT1G55755"/>
<dbReference type="InParanoid" id="A0A1P8ASY8"/>
<dbReference type="Proteomes" id="UP000006548">
    <property type="component" value="Chromosome 1"/>
</dbReference>
<gene>
    <name evidence="1 2" type="ordered locus">At1g55755</name>
</gene>
<accession>A0A1P8ASY8</accession>
<evidence type="ECO:0000313" key="1">
    <source>
        <dbReference type="Araport" id="AT1G55755"/>
    </source>
</evidence>
<organism evidence="2 3">
    <name type="scientific">Arabidopsis thaliana</name>
    <name type="common">Mouse-ear cress</name>
    <dbReference type="NCBI Taxonomy" id="3702"/>
    <lineage>
        <taxon>Eukaryota</taxon>
        <taxon>Viridiplantae</taxon>
        <taxon>Streptophyta</taxon>
        <taxon>Embryophyta</taxon>
        <taxon>Tracheophyta</taxon>
        <taxon>Spermatophyta</taxon>
        <taxon>Magnoliopsida</taxon>
        <taxon>eudicotyledons</taxon>
        <taxon>Gunneridae</taxon>
        <taxon>Pentapetalae</taxon>
        <taxon>rosids</taxon>
        <taxon>malvids</taxon>
        <taxon>Brassicales</taxon>
        <taxon>Brassicaceae</taxon>
        <taxon>Camelineae</taxon>
        <taxon>Arabidopsis</taxon>
    </lineage>
</organism>
<name>A0A1P8ASY8_ARATH</name>
<dbReference type="KEGG" id="ath:AT1G55755"/>
<protein>
    <submittedName>
        <fullName evidence="2">Uncharacterized protein</fullName>
    </submittedName>
</protein>
<evidence type="ECO:0000313" key="2">
    <source>
        <dbReference type="EMBL" id="ANM59720.1"/>
    </source>
</evidence>